<evidence type="ECO:0000313" key="2">
    <source>
        <dbReference type="EMBL" id="CAB9523632.1"/>
    </source>
</evidence>
<evidence type="ECO:0000313" key="3">
    <source>
        <dbReference type="Proteomes" id="UP001153069"/>
    </source>
</evidence>
<dbReference type="AlphaFoldDB" id="A0A9N8HSF9"/>
<accession>A0A9N8HSF9</accession>
<proteinExistence type="predicted"/>
<name>A0A9N8HSF9_9STRA</name>
<feature type="region of interest" description="Disordered" evidence="1">
    <location>
        <begin position="1"/>
        <end position="46"/>
    </location>
</feature>
<sequence length="303" mass="34488">MAEETKKLTTMSLSQPISEATDSSPDSSSRATASPGPDIRSTTNKIHHADPIQFQAEELWINYKLKELKSIGCCLLEHANRKKKIVDFLRRAEGIGNLSEITWQDLLGTMLIKYGLNGHRLFLNPDEEAYPDHEDLMNFKILKLAMPHPNRDPEMFSEVCKAFDYDEDTYRVVYDKHLATFNIVTEIENPLGLPYSSDEEEEHTPAAAMEELQRKLKSDFDDTESNEEDEDDDEDIDSPSPAKKSPVKKSPVKKRNSYDFLAQVDNFNCDSSFDSRALAQQLVESPLVKKKKTKKTKCSSPDY</sequence>
<feature type="compositionally biased region" description="Polar residues" evidence="1">
    <location>
        <begin position="8"/>
        <end position="17"/>
    </location>
</feature>
<feature type="compositionally biased region" description="Low complexity" evidence="1">
    <location>
        <begin position="18"/>
        <end position="35"/>
    </location>
</feature>
<gene>
    <name evidence="2" type="ORF">SEMRO_1439_G272770.1</name>
</gene>
<dbReference type="EMBL" id="CAICTM010001437">
    <property type="protein sequence ID" value="CAB9523632.1"/>
    <property type="molecule type" value="Genomic_DNA"/>
</dbReference>
<organism evidence="2 3">
    <name type="scientific">Seminavis robusta</name>
    <dbReference type="NCBI Taxonomy" id="568900"/>
    <lineage>
        <taxon>Eukaryota</taxon>
        <taxon>Sar</taxon>
        <taxon>Stramenopiles</taxon>
        <taxon>Ochrophyta</taxon>
        <taxon>Bacillariophyta</taxon>
        <taxon>Bacillariophyceae</taxon>
        <taxon>Bacillariophycidae</taxon>
        <taxon>Naviculales</taxon>
        <taxon>Naviculaceae</taxon>
        <taxon>Seminavis</taxon>
    </lineage>
</organism>
<feature type="region of interest" description="Disordered" evidence="1">
    <location>
        <begin position="219"/>
        <end position="255"/>
    </location>
</feature>
<comment type="caution">
    <text evidence="2">The sequence shown here is derived from an EMBL/GenBank/DDBJ whole genome shotgun (WGS) entry which is preliminary data.</text>
</comment>
<reference evidence="2" key="1">
    <citation type="submission" date="2020-06" db="EMBL/GenBank/DDBJ databases">
        <authorList>
            <consortium name="Plant Systems Biology data submission"/>
        </authorList>
    </citation>
    <scope>NUCLEOTIDE SEQUENCE</scope>
    <source>
        <strain evidence="2">D6</strain>
    </source>
</reference>
<protein>
    <submittedName>
        <fullName evidence="2">Uncharacterized protein</fullName>
    </submittedName>
</protein>
<feature type="compositionally biased region" description="Basic residues" evidence="1">
    <location>
        <begin position="245"/>
        <end position="255"/>
    </location>
</feature>
<dbReference type="Proteomes" id="UP001153069">
    <property type="component" value="Unassembled WGS sequence"/>
</dbReference>
<evidence type="ECO:0000256" key="1">
    <source>
        <dbReference type="SAM" id="MobiDB-lite"/>
    </source>
</evidence>
<keyword evidence="3" id="KW-1185">Reference proteome</keyword>
<feature type="compositionally biased region" description="Acidic residues" evidence="1">
    <location>
        <begin position="221"/>
        <end position="237"/>
    </location>
</feature>